<organism evidence="1 2">
    <name type="scientific">Acetobacter ascendens</name>
    <dbReference type="NCBI Taxonomy" id="481146"/>
    <lineage>
        <taxon>Bacteria</taxon>
        <taxon>Pseudomonadati</taxon>
        <taxon>Pseudomonadota</taxon>
        <taxon>Alphaproteobacteria</taxon>
        <taxon>Acetobacterales</taxon>
        <taxon>Acetobacteraceae</taxon>
        <taxon>Acetobacter</taxon>
    </lineage>
</organism>
<sequence length="235" mass="24452">MSVSLTVNDADYSANAVGWEAPTTVQPKLAFLPTSSTFKNLSPAGNPLTVLGTAPTFTAGVKGTSLPGCTLGGASGFATNMNLPPQSTVLVLSKSISALYNVLGASIPSGEFLYGMRPNVNNALIVGSDNIIVNATESVFNSYQIKAFTLDFSTVNVALAYKNLTTGIIASGAKTFSAVPSLSTTMNIGYTTDTTISATWELNGMLIYDSILSADDMNSAVAWLRQYAQAYGISA</sequence>
<proteinExistence type="predicted"/>
<evidence type="ECO:0000313" key="1">
    <source>
        <dbReference type="EMBL" id="ARW09931.1"/>
    </source>
</evidence>
<dbReference type="EMBL" id="CP021524">
    <property type="protein sequence ID" value="ARW09931.1"/>
    <property type="molecule type" value="Genomic_DNA"/>
</dbReference>
<dbReference type="AlphaFoldDB" id="A0A1Y0UVJ7"/>
<dbReference type="Proteomes" id="UP000195633">
    <property type="component" value="Chromosome"/>
</dbReference>
<evidence type="ECO:0000313" key="2">
    <source>
        <dbReference type="Proteomes" id="UP000195633"/>
    </source>
</evidence>
<protein>
    <submittedName>
        <fullName evidence="1">Uncharacterized protein</fullName>
    </submittedName>
</protein>
<accession>A0A1Y0UVJ7</accession>
<reference evidence="1 2" key="1">
    <citation type="submission" date="2017-05" db="EMBL/GenBank/DDBJ databases">
        <title>Genome sequence of Acetobacter pasteurianus subsp. ascendens strain SRCM101447.</title>
        <authorList>
            <person name="Cho S.H."/>
        </authorList>
    </citation>
    <scope>NUCLEOTIDE SEQUENCE [LARGE SCALE GENOMIC DNA]</scope>
    <source>
        <strain evidence="1 2">SRCM101447</strain>
    </source>
</reference>
<name>A0A1Y0UVJ7_9PROT</name>
<gene>
    <name evidence="1" type="ORF">S101447_00829</name>
</gene>
<dbReference type="RefSeq" id="WP_087635423.1">
    <property type="nucleotide sequence ID" value="NZ_CP021524.1"/>
</dbReference>